<name>A0ABU9EA67_9BACT</name>
<evidence type="ECO:0000256" key="1">
    <source>
        <dbReference type="ARBA" id="ARBA00005254"/>
    </source>
</evidence>
<gene>
    <name evidence="4" type="ORF">WI372_08545</name>
</gene>
<evidence type="ECO:0000256" key="3">
    <source>
        <dbReference type="RuleBase" id="RU003707"/>
    </source>
</evidence>
<dbReference type="Gene3D" id="3.90.226.10">
    <property type="entry name" value="2-enoyl-CoA Hydratase, Chain A, domain 1"/>
    <property type="match status" value="1"/>
</dbReference>
<protein>
    <submittedName>
        <fullName evidence="4">Enoyl-CoA hydratase-related protein</fullName>
    </submittedName>
</protein>
<keyword evidence="2" id="KW-0456">Lyase</keyword>
<dbReference type="PANTHER" id="PTHR11941:SF54">
    <property type="entry name" value="ENOYL-COA HYDRATASE, MITOCHONDRIAL"/>
    <property type="match status" value="1"/>
</dbReference>
<comment type="similarity">
    <text evidence="1 3">Belongs to the enoyl-CoA hydratase/isomerase family.</text>
</comment>
<evidence type="ECO:0000313" key="5">
    <source>
        <dbReference type="Proteomes" id="UP001484239"/>
    </source>
</evidence>
<dbReference type="PANTHER" id="PTHR11941">
    <property type="entry name" value="ENOYL-COA HYDRATASE-RELATED"/>
    <property type="match status" value="1"/>
</dbReference>
<keyword evidence="5" id="KW-1185">Reference proteome</keyword>
<dbReference type="EMBL" id="JBBHLI010000004">
    <property type="protein sequence ID" value="MEK9501023.1"/>
    <property type="molecule type" value="Genomic_DNA"/>
</dbReference>
<comment type="caution">
    <text evidence="4">The sequence shown here is derived from an EMBL/GenBank/DDBJ whole genome shotgun (WGS) entry which is preliminary data.</text>
</comment>
<sequence length="269" mass="28938">MSARAGETGSDDLVLIEVRDDRVALLTLNRPDKLNALNGALRRRLIEVFDDLENDDAVRAVVLQGAGEKAFVAGADVAEFAGRSVEEQRPVTWRRRIYEVVADFPKPVVAAIHGFCLGGGCELAVACDVRVADPTARFGQLEVRLGLIPGGGGTQRLARLVGPGQALRMGLSGDLIDAAEAHRIGLVEVLVEKEGGHLEAALTMASRMARWSPVALRLVKDSVRHGAEVSLADGLDYERERFLEAFGSDDGREGVAAFVEKRDPTFRGS</sequence>
<dbReference type="RefSeq" id="WP_405277003.1">
    <property type="nucleotide sequence ID" value="NZ_JBBHLI010000004.1"/>
</dbReference>
<dbReference type="SUPFAM" id="SSF52096">
    <property type="entry name" value="ClpP/crotonase"/>
    <property type="match status" value="1"/>
</dbReference>
<organism evidence="4 5">
    <name type="scientific">Gaopeijia maritima</name>
    <dbReference type="NCBI Taxonomy" id="3119007"/>
    <lineage>
        <taxon>Bacteria</taxon>
        <taxon>Pseudomonadati</taxon>
        <taxon>Gemmatimonadota</taxon>
        <taxon>Longimicrobiia</taxon>
        <taxon>Gaopeijiales</taxon>
        <taxon>Gaopeijiaceae</taxon>
        <taxon>Gaopeijia</taxon>
    </lineage>
</organism>
<accession>A0ABU9EA67</accession>
<dbReference type="InterPro" id="IPR001753">
    <property type="entry name" value="Enoyl-CoA_hydra/iso"/>
</dbReference>
<reference evidence="4 5" key="1">
    <citation type="submission" date="2024-02" db="EMBL/GenBank/DDBJ databases">
        <title>A novel Gemmatimonadota bacterium.</title>
        <authorList>
            <person name="Du Z.-J."/>
            <person name="Ye Y.-Q."/>
        </authorList>
    </citation>
    <scope>NUCLEOTIDE SEQUENCE [LARGE SCALE GENOMIC DNA]</scope>
    <source>
        <strain evidence="4 5">DH-20</strain>
    </source>
</reference>
<dbReference type="InterPro" id="IPR029045">
    <property type="entry name" value="ClpP/crotonase-like_dom_sf"/>
</dbReference>
<evidence type="ECO:0000313" key="4">
    <source>
        <dbReference type="EMBL" id="MEK9501023.1"/>
    </source>
</evidence>
<proteinExistence type="inferred from homology"/>
<dbReference type="Pfam" id="PF00378">
    <property type="entry name" value="ECH_1"/>
    <property type="match status" value="1"/>
</dbReference>
<dbReference type="CDD" id="cd06558">
    <property type="entry name" value="crotonase-like"/>
    <property type="match status" value="1"/>
</dbReference>
<evidence type="ECO:0000256" key="2">
    <source>
        <dbReference type="ARBA" id="ARBA00023239"/>
    </source>
</evidence>
<dbReference type="PROSITE" id="PS00166">
    <property type="entry name" value="ENOYL_COA_HYDRATASE"/>
    <property type="match status" value="1"/>
</dbReference>
<dbReference type="InterPro" id="IPR014748">
    <property type="entry name" value="Enoyl-CoA_hydra_C"/>
</dbReference>
<dbReference type="Proteomes" id="UP001484239">
    <property type="component" value="Unassembled WGS sequence"/>
</dbReference>
<dbReference type="Gene3D" id="1.10.12.10">
    <property type="entry name" value="Lyase 2-enoyl-coa Hydratase, Chain A, domain 2"/>
    <property type="match status" value="1"/>
</dbReference>
<dbReference type="InterPro" id="IPR018376">
    <property type="entry name" value="Enoyl-CoA_hyd/isom_CS"/>
</dbReference>